<dbReference type="AlphaFoldDB" id="A0A0H2NSX0"/>
<dbReference type="EMBL" id="JAAJBJ010000003">
    <property type="protein sequence ID" value="NGG36205.1"/>
    <property type="molecule type" value="Genomic_DNA"/>
</dbReference>
<dbReference type="Proteomes" id="UP000488776">
    <property type="component" value="Unassembled WGS sequence"/>
</dbReference>
<evidence type="ECO:0000313" key="7">
    <source>
        <dbReference type="Proteomes" id="UP000488776"/>
    </source>
</evidence>
<dbReference type="Gene3D" id="3.90.45.10">
    <property type="entry name" value="Peptide deformylase"/>
    <property type="match status" value="1"/>
</dbReference>
<dbReference type="EMBL" id="WDOP01000010">
    <property type="protein sequence ID" value="KAB7486128.1"/>
    <property type="molecule type" value="Genomic_DNA"/>
</dbReference>
<dbReference type="PIRSF" id="PIRSF004749">
    <property type="entry name" value="Pep_def"/>
    <property type="match status" value="1"/>
</dbReference>
<keyword evidence="2" id="KW-0378">Hydrolase</keyword>
<proteinExistence type="inferred from homology"/>
<dbReference type="NCBIfam" id="NF006670">
    <property type="entry name" value="PRK09218.1"/>
    <property type="match status" value="1"/>
</dbReference>
<name>A0A0H2NSX0_BIFBI</name>
<dbReference type="PANTHER" id="PTHR10458:SF22">
    <property type="entry name" value="PEPTIDE DEFORMYLASE"/>
    <property type="match status" value="1"/>
</dbReference>
<dbReference type="PANTHER" id="PTHR10458">
    <property type="entry name" value="PEPTIDE DEFORMYLASE"/>
    <property type="match status" value="1"/>
</dbReference>
<dbReference type="CDD" id="cd00487">
    <property type="entry name" value="Pep_deformylase"/>
    <property type="match status" value="1"/>
</dbReference>
<reference evidence="3 5" key="1">
    <citation type="submission" date="2016-01" db="EMBL/GenBank/DDBJ databases">
        <authorList>
            <person name="Oliw E.H."/>
        </authorList>
    </citation>
    <scope>NUCLEOTIDE SEQUENCE [LARGE SCALE GENOMIC DNA]</scope>
    <source>
        <strain evidence="3 5">MJR8628B</strain>
    </source>
</reference>
<gene>
    <name evidence="4" type="ORF">G5T23_03960</name>
    <name evidence="2" type="ORF">GBA83_08965</name>
    <name evidence="3" type="ORF">HMPREF3196_00209</name>
</gene>
<protein>
    <submittedName>
        <fullName evidence="2">Peptide deformylase</fullName>
        <ecNumber evidence="2">3.5.1.88</ecNumber>
    </submittedName>
</protein>
<evidence type="ECO:0000313" key="2">
    <source>
        <dbReference type="EMBL" id="KAB7486128.1"/>
    </source>
</evidence>
<dbReference type="InterPro" id="IPR023635">
    <property type="entry name" value="Peptide_deformylase"/>
</dbReference>
<dbReference type="EC" id="3.5.1.88" evidence="2"/>
<dbReference type="SUPFAM" id="SSF56420">
    <property type="entry name" value="Peptide deformylase"/>
    <property type="match status" value="1"/>
</dbReference>
<sequence length="141" mass="15435">MQQPIMTSVAFLSQASAPADPSNDEDRATATDLRDTLAAHRGECVGMAANMIGVAKRIIVFQDKENNRNAIMFNPRIIAGSDPFDTAEGCLSLDGERPTTRYQSITVTYQARSGREYTTAFDGFTAQIIQHEIDHVNGIII</sequence>
<comment type="caution">
    <text evidence="2">The sequence shown here is derived from an EMBL/GenBank/DDBJ whole genome shotgun (WGS) entry which is preliminary data.</text>
</comment>
<dbReference type="GO" id="GO:0042586">
    <property type="term" value="F:peptide deformylase activity"/>
    <property type="evidence" value="ECO:0007669"/>
    <property type="project" value="UniProtKB-EC"/>
</dbReference>
<evidence type="ECO:0000256" key="1">
    <source>
        <dbReference type="ARBA" id="ARBA00010759"/>
    </source>
</evidence>
<reference evidence="4 7" key="3">
    <citation type="submission" date="2020-02" db="EMBL/GenBank/DDBJ databases">
        <title>Antibiotic susceptibility profiles of lactic acid bacteria isolated from the human vagina and genetic basis of atypical resistances.</title>
        <authorList>
            <person name="Sirichoat A."/>
            <person name="Florez A.B."/>
            <person name="Vazquez L."/>
            <person name="Buppasiri P."/>
            <person name="Panya M."/>
            <person name="Lulitanond V."/>
            <person name="Mayo B."/>
        </authorList>
    </citation>
    <scope>NUCLEOTIDE SEQUENCE [LARGE SCALE GENOMIC DNA]</scope>
    <source>
        <strain evidence="4 7">VA07-1AN</strain>
    </source>
</reference>
<evidence type="ECO:0000313" key="4">
    <source>
        <dbReference type="EMBL" id="NGG36205.1"/>
    </source>
</evidence>
<evidence type="ECO:0000313" key="5">
    <source>
        <dbReference type="Proteomes" id="UP000070092"/>
    </source>
</evidence>
<accession>A0A0H2NSX0</accession>
<dbReference type="RefSeq" id="WP_003813566.1">
    <property type="nucleotide sequence ID" value="NZ_AP018132.1"/>
</dbReference>
<dbReference type="EMBL" id="LRPO01000006">
    <property type="protein sequence ID" value="KWZ82659.1"/>
    <property type="molecule type" value="Genomic_DNA"/>
</dbReference>
<dbReference type="Proteomes" id="UP000070092">
    <property type="component" value="Unassembled WGS sequence"/>
</dbReference>
<dbReference type="Pfam" id="PF01327">
    <property type="entry name" value="Pep_deformylase"/>
    <property type="match status" value="1"/>
</dbReference>
<dbReference type="InterPro" id="IPR036821">
    <property type="entry name" value="Peptide_deformylase_sf"/>
</dbReference>
<organism evidence="2 6">
    <name type="scientific">Bifidobacterium bifidum</name>
    <dbReference type="NCBI Taxonomy" id="1681"/>
    <lineage>
        <taxon>Bacteria</taxon>
        <taxon>Bacillati</taxon>
        <taxon>Actinomycetota</taxon>
        <taxon>Actinomycetes</taxon>
        <taxon>Bifidobacteriales</taxon>
        <taxon>Bifidobacteriaceae</taxon>
        <taxon>Bifidobacterium</taxon>
    </lineage>
</organism>
<reference evidence="2 6" key="2">
    <citation type="journal article" date="2019" name="Nat. Med.">
        <title>A library of human gut bacterial isolates paired with longitudinal multiomics data enables mechanistic microbiome research.</title>
        <authorList>
            <person name="Poyet M."/>
            <person name="Groussin M."/>
            <person name="Gibbons S.M."/>
            <person name="Avila-Pacheco J."/>
            <person name="Jiang X."/>
            <person name="Kearney S.M."/>
            <person name="Perrotta A.R."/>
            <person name="Berdy B."/>
            <person name="Zhao S."/>
            <person name="Lieberman T.D."/>
            <person name="Swanson P.K."/>
            <person name="Smith M."/>
            <person name="Roesemann S."/>
            <person name="Alexander J.E."/>
            <person name="Rich S.A."/>
            <person name="Livny J."/>
            <person name="Vlamakis H."/>
            <person name="Clish C."/>
            <person name="Bullock K."/>
            <person name="Deik A."/>
            <person name="Scott J."/>
            <person name="Pierce K.A."/>
            <person name="Xavier R.J."/>
            <person name="Alm E.J."/>
        </authorList>
    </citation>
    <scope>NUCLEOTIDE SEQUENCE [LARGE SCALE GENOMIC DNA]</scope>
    <source>
        <strain evidence="2 6">BIOML-A13</strain>
    </source>
</reference>
<dbReference type="PRINTS" id="PR01576">
    <property type="entry name" value="PDEFORMYLASE"/>
</dbReference>
<dbReference type="OMA" id="HEMDHFE"/>
<evidence type="ECO:0000313" key="3">
    <source>
        <dbReference type="EMBL" id="KWZ82659.1"/>
    </source>
</evidence>
<dbReference type="PATRIC" id="fig|1681.44.peg.1677"/>
<dbReference type="Proteomes" id="UP000451386">
    <property type="component" value="Unassembled WGS sequence"/>
</dbReference>
<comment type="similarity">
    <text evidence="1">Belongs to the polypeptide deformylase family.</text>
</comment>
<evidence type="ECO:0000313" key="6">
    <source>
        <dbReference type="Proteomes" id="UP000451386"/>
    </source>
</evidence>